<dbReference type="Proteomes" id="UP000256845">
    <property type="component" value="Unassembled WGS sequence"/>
</dbReference>
<evidence type="ECO:0000256" key="1">
    <source>
        <dbReference type="ARBA" id="ARBA00022448"/>
    </source>
</evidence>
<organism evidence="5 6">
    <name type="scientific">Aestuariispira insulae</name>
    <dbReference type="NCBI Taxonomy" id="1461337"/>
    <lineage>
        <taxon>Bacteria</taxon>
        <taxon>Pseudomonadati</taxon>
        <taxon>Pseudomonadota</taxon>
        <taxon>Alphaproteobacteria</taxon>
        <taxon>Rhodospirillales</taxon>
        <taxon>Kiloniellaceae</taxon>
        <taxon>Aestuariispira</taxon>
    </lineage>
</organism>
<evidence type="ECO:0000313" key="5">
    <source>
        <dbReference type="EMBL" id="RED48078.1"/>
    </source>
</evidence>
<dbReference type="Pfam" id="PF00005">
    <property type="entry name" value="ABC_tran"/>
    <property type="match status" value="1"/>
</dbReference>
<name>A0A3D9HF24_9PROT</name>
<evidence type="ECO:0000256" key="2">
    <source>
        <dbReference type="ARBA" id="ARBA00022741"/>
    </source>
</evidence>
<keyword evidence="3 5" id="KW-0067">ATP-binding</keyword>
<dbReference type="InterPro" id="IPR017911">
    <property type="entry name" value="MacB-like_ATP-bd"/>
</dbReference>
<dbReference type="PROSITE" id="PS00211">
    <property type="entry name" value="ABC_TRANSPORTER_1"/>
    <property type="match status" value="1"/>
</dbReference>
<dbReference type="PANTHER" id="PTHR24220:SF659">
    <property type="entry name" value="TRANSPORTER, PUTATIVE-RELATED"/>
    <property type="match status" value="1"/>
</dbReference>
<sequence length="245" mass="26130">MKATDVAVDRDDRPLVHLEHVDLTLGSASGDVNILKGISFSIQAGETVSVVGPSGSGKTSMLMLIAGLESASAGQLEVCGLDLRAQSEDRLALFRRDHVGIVFQGFHLIPTMTALENVAIPMELSGRSDAFEQAADSLRSVGLGHRMDHYPGQLSGGEQQRVALARAFAIKPKLLLADEPTGNLDGATGQQIIDLMFKLSDDLGTTLLLITHDPALAERCGRIVRMADGCLEEVERDRMLAGTAD</sequence>
<keyword evidence="2" id="KW-0547">Nucleotide-binding</keyword>
<evidence type="ECO:0000313" key="6">
    <source>
        <dbReference type="Proteomes" id="UP000256845"/>
    </source>
</evidence>
<dbReference type="GO" id="GO:0005524">
    <property type="term" value="F:ATP binding"/>
    <property type="evidence" value="ECO:0007669"/>
    <property type="project" value="UniProtKB-KW"/>
</dbReference>
<feature type="domain" description="ABC transporter" evidence="4">
    <location>
        <begin position="16"/>
        <end position="244"/>
    </location>
</feature>
<dbReference type="PROSITE" id="PS50893">
    <property type="entry name" value="ABC_TRANSPORTER_2"/>
    <property type="match status" value="1"/>
</dbReference>
<dbReference type="InterPro" id="IPR003439">
    <property type="entry name" value="ABC_transporter-like_ATP-bd"/>
</dbReference>
<evidence type="ECO:0000256" key="3">
    <source>
        <dbReference type="ARBA" id="ARBA00022840"/>
    </source>
</evidence>
<dbReference type="AlphaFoldDB" id="A0A3D9HF24"/>
<reference evidence="5 6" key="1">
    <citation type="submission" date="2018-07" db="EMBL/GenBank/DDBJ databases">
        <title>Genomic Encyclopedia of Type Strains, Phase III (KMG-III): the genomes of soil and plant-associated and newly described type strains.</title>
        <authorList>
            <person name="Whitman W."/>
        </authorList>
    </citation>
    <scope>NUCLEOTIDE SEQUENCE [LARGE SCALE GENOMIC DNA]</scope>
    <source>
        <strain evidence="5 6">CECT 8488</strain>
    </source>
</reference>
<dbReference type="RefSeq" id="WP_115937792.1">
    <property type="nucleotide sequence ID" value="NZ_QRDW01000008.1"/>
</dbReference>
<dbReference type="InterPro" id="IPR015854">
    <property type="entry name" value="ABC_transpr_LolD-like"/>
</dbReference>
<dbReference type="EMBL" id="QRDW01000008">
    <property type="protein sequence ID" value="RED48078.1"/>
    <property type="molecule type" value="Genomic_DNA"/>
</dbReference>
<dbReference type="CDD" id="cd03255">
    <property type="entry name" value="ABC_MJ0796_LolCDE_FtsE"/>
    <property type="match status" value="1"/>
</dbReference>
<dbReference type="PANTHER" id="PTHR24220">
    <property type="entry name" value="IMPORT ATP-BINDING PROTEIN"/>
    <property type="match status" value="1"/>
</dbReference>
<dbReference type="InterPro" id="IPR003593">
    <property type="entry name" value="AAA+_ATPase"/>
</dbReference>
<evidence type="ECO:0000259" key="4">
    <source>
        <dbReference type="PROSITE" id="PS50893"/>
    </source>
</evidence>
<keyword evidence="1" id="KW-0813">Transport</keyword>
<dbReference type="InterPro" id="IPR017871">
    <property type="entry name" value="ABC_transporter-like_CS"/>
</dbReference>
<comment type="caution">
    <text evidence="5">The sequence shown here is derived from an EMBL/GenBank/DDBJ whole genome shotgun (WGS) entry which is preliminary data.</text>
</comment>
<gene>
    <name evidence="5" type="ORF">DFP90_10896</name>
</gene>
<dbReference type="GO" id="GO:0005886">
    <property type="term" value="C:plasma membrane"/>
    <property type="evidence" value="ECO:0007669"/>
    <property type="project" value="TreeGrafter"/>
</dbReference>
<dbReference type="OrthoDB" id="9802264at2"/>
<proteinExistence type="predicted"/>
<dbReference type="SMART" id="SM00382">
    <property type="entry name" value="AAA"/>
    <property type="match status" value="1"/>
</dbReference>
<dbReference type="Gene3D" id="3.40.50.300">
    <property type="entry name" value="P-loop containing nucleotide triphosphate hydrolases"/>
    <property type="match status" value="1"/>
</dbReference>
<keyword evidence="6" id="KW-1185">Reference proteome</keyword>
<dbReference type="GO" id="GO:0022857">
    <property type="term" value="F:transmembrane transporter activity"/>
    <property type="evidence" value="ECO:0007669"/>
    <property type="project" value="TreeGrafter"/>
</dbReference>
<dbReference type="GO" id="GO:0016887">
    <property type="term" value="F:ATP hydrolysis activity"/>
    <property type="evidence" value="ECO:0007669"/>
    <property type="project" value="InterPro"/>
</dbReference>
<dbReference type="SUPFAM" id="SSF52540">
    <property type="entry name" value="P-loop containing nucleoside triphosphate hydrolases"/>
    <property type="match status" value="1"/>
</dbReference>
<dbReference type="InterPro" id="IPR027417">
    <property type="entry name" value="P-loop_NTPase"/>
</dbReference>
<protein>
    <submittedName>
        <fullName evidence="5">Putative ABC transport system ATP-binding protein</fullName>
    </submittedName>
</protein>
<accession>A0A3D9HF24</accession>